<feature type="region of interest" description="Disordered" evidence="3">
    <location>
        <begin position="334"/>
        <end position="356"/>
    </location>
</feature>
<evidence type="ECO:0000259" key="4">
    <source>
        <dbReference type="PROSITE" id="PS50089"/>
    </source>
</evidence>
<accession>A0A8K0NPB6</accession>
<feature type="region of interest" description="Disordered" evidence="3">
    <location>
        <begin position="415"/>
        <end position="457"/>
    </location>
</feature>
<feature type="compositionally biased region" description="Basic and acidic residues" evidence="3">
    <location>
        <begin position="339"/>
        <end position="355"/>
    </location>
</feature>
<evidence type="ECO:0000256" key="1">
    <source>
        <dbReference type="PROSITE-ProRule" id="PRU00175"/>
    </source>
</evidence>
<feature type="coiled-coil region" evidence="2">
    <location>
        <begin position="242"/>
        <end position="271"/>
    </location>
</feature>
<keyword evidence="6" id="KW-1185">Reference proteome</keyword>
<evidence type="ECO:0000256" key="3">
    <source>
        <dbReference type="SAM" id="MobiDB-lite"/>
    </source>
</evidence>
<evidence type="ECO:0000313" key="6">
    <source>
        <dbReference type="Proteomes" id="UP000812966"/>
    </source>
</evidence>
<dbReference type="EMBL" id="JABELV010000114">
    <property type="protein sequence ID" value="KAG7530564.1"/>
    <property type="molecule type" value="Genomic_DNA"/>
</dbReference>
<keyword evidence="1" id="KW-0863">Zinc-finger</keyword>
<dbReference type="InterPro" id="IPR001841">
    <property type="entry name" value="Znf_RING"/>
</dbReference>
<dbReference type="GO" id="GO:0008270">
    <property type="term" value="F:zinc ion binding"/>
    <property type="evidence" value="ECO:0007669"/>
    <property type="project" value="UniProtKB-KW"/>
</dbReference>
<dbReference type="SMART" id="SM00184">
    <property type="entry name" value="RING"/>
    <property type="match status" value="1"/>
</dbReference>
<protein>
    <recommendedName>
        <fullName evidence="4">RING-type domain-containing protein</fullName>
    </recommendedName>
</protein>
<dbReference type="PROSITE" id="PS50089">
    <property type="entry name" value="ZF_RING_2"/>
    <property type="match status" value="1"/>
</dbReference>
<reference evidence="5" key="1">
    <citation type="submission" date="2020-04" db="EMBL/GenBank/DDBJ databases">
        <title>Analysis of mating type loci in Filobasidium floriforme.</title>
        <authorList>
            <person name="Nowrousian M."/>
        </authorList>
    </citation>
    <scope>NUCLEOTIDE SEQUENCE</scope>
    <source>
        <strain evidence="5">CBS 6242</strain>
    </source>
</reference>
<keyword evidence="2" id="KW-0175">Coiled coil</keyword>
<comment type="caution">
    <text evidence="5">The sequence shown here is derived from an EMBL/GenBank/DDBJ whole genome shotgun (WGS) entry which is preliminary data.</text>
</comment>
<dbReference type="Proteomes" id="UP000812966">
    <property type="component" value="Unassembled WGS sequence"/>
</dbReference>
<feature type="compositionally biased region" description="Basic residues" evidence="3">
    <location>
        <begin position="445"/>
        <end position="457"/>
    </location>
</feature>
<dbReference type="CDD" id="cd16448">
    <property type="entry name" value="RING-H2"/>
    <property type="match status" value="1"/>
</dbReference>
<dbReference type="SUPFAM" id="SSF57850">
    <property type="entry name" value="RING/U-box"/>
    <property type="match status" value="1"/>
</dbReference>
<gene>
    <name evidence="5" type="ORF">FFLO_04927</name>
</gene>
<name>A0A8K0NPB6_9TREE</name>
<dbReference type="InterPro" id="IPR013083">
    <property type="entry name" value="Znf_RING/FYVE/PHD"/>
</dbReference>
<evidence type="ECO:0000313" key="5">
    <source>
        <dbReference type="EMBL" id="KAG7530564.1"/>
    </source>
</evidence>
<feature type="domain" description="RING-type" evidence="4">
    <location>
        <begin position="45"/>
        <end position="116"/>
    </location>
</feature>
<keyword evidence="1" id="KW-0479">Metal-binding</keyword>
<dbReference type="Gene3D" id="3.30.40.10">
    <property type="entry name" value="Zinc/RING finger domain, C3HC4 (zinc finger)"/>
    <property type="match status" value="1"/>
</dbReference>
<sequence>MATSGTEHLPESGRHHLIASAGIDNAGCCNSALLLQGKLASSPICGICLDVLLAINEESLEELEVVAWKSCGHLYHRSCIEEAFGTFPRATTHNKEAEEGEEPDYKKLCPHCPMCKAQDDACIASLDFQKYCDPVMRVFLASSPGTEEVSPVTITVDGEDKARFDLAHVASKLGTDMKVLKDLIDDEGDEYQAGVIDTTTRIQKEQLNTLIKNLMKLKSEGILSDKINELRRTVTATVNPIAEILQLRKDNASLEKENAKLKADKVGLDKDIVALEASAIDREGALRESEDLCRHRGETIKKLETELGQLKWERAEVIRVMASEKATRGLLETIPKPTGIRDNDGASSVERETDKSPVIQLSIDSRVESRITVQSTTIVHGDRANGSGIYGQSESRPLNIRLLGNGGTFEISVDGKGHFDIQEQDDTPRKKRKASATEVASAPSNKRKKGSHGSRSG</sequence>
<organism evidence="5 6">
    <name type="scientific">Filobasidium floriforme</name>
    <dbReference type="NCBI Taxonomy" id="5210"/>
    <lineage>
        <taxon>Eukaryota</taxon>
        <taxon>Fungi</taxon>
        <taxon>Dikarya</taxon>
        <taxon>Basidiomycota</taxon>
        <taxon>Agaricomycotina</taxon>
        <taxon>Tremellomycetes</taxon>
        <taxon>Filobasidiales</taxon>
        <taxon>Filobasidiaceae</taxon>
        <taxon>Filobasidium</taxon>
    </lineage>
</organism>
<keyword evidence="1" id="KW-0862">Zinc</keyword>
<dbReference type="AlphaFoldDB" id="A0A8K0NPB6"/>
<evidence type="ECO:0000256" key="2">
    <source>
        <dbReference type="SAM" id="Coils"/>
    </source>
</evidence>
<proteinExistence type="predicted"/>